<evidence type="ECO:0000256" key="1">
    <source>
        <dbReference type="SAM" id="MobiDB-lite"/>
    </source>
</evidence>
<feature type="transmembrane region" description="Helical" evidence="2">
    <location>
        <begin position="7"/>
        <end position="24"/>
    </location>
</feature>
<keyword evidence="2" id="KW-0812">Transmembrane</keyword>
<keyword evidence="2" id="KW-1133">Transmembrane helix</keyword>
<feature type="region of interest" description="Disordered" evidence="1">
    <location>
        <begin position="264"/>
        <end position="287"/>
    </location>
</feature>
<reference evidence="4" key="1">
    <citation type="submission" date="2023-11" db="UniProtKB">
        <authorList>
            <consortium name="WormBaseParasite"/>
        </authorList>
    </citation>
    <scope>IDENTIFICATION</scope>
</reference>
<evidence type="ECO:0000313" key="4">
    <source>
        <dbReference type="WBParaSite" id="SMRG1_85350.1"/>
    </source>
</evidence>
<organism evidence="3 4">
    <name type="scientific">Schistosoma margrebowiei</name>
    <dbReference type="NCBI Taxonomy" id="48269"/>
    <lineage>
        <taxon>Eukaryota</taxon>
        <taxon>Metazoa</taxon>
        <taxon>Spiralia</taxon>
        <taxon>Lophotrochozoa</taxon>
        <taxon>Platyhelminthes</taxon>
        <taxon>Trematoda</taxon>
        <taxon>Digenea</taxon>
        <taxon>Strigeidida</taxon>
        <taxon>Schistosomatoidea</taxon>
        <taxon>Schistosomatidae</taxon>
        <taxon>Schistosoma</taxon>
    </lineage>
</organism>
<protein>
    <submittedName>
        <fullName evidence="4">Uncharacterized protein</fullName>
    </submittedName>
</protein>
<feature type="compositionally biased region" description="Polar residues" evidence="1">
    <location>
        <begin position="277"/>
        <end position="287"/>
    </location>
</feature>
<dbReference type="AlphaFoldDB" id="A0AA85AHK2"/>
<feature type="compositionally biased region" description="Basic and acidic residues" evidence="1">
    <location>
        <begin position="264"/>
        <end position="276"/>
    </location>
</feature>
<keyword evidence="2" id="KW-0472">Membrane</keyword>
<accession>A0AA85AHK2</accession>
<evidence type="ECO:0000256" key="2">
    <source>
        <dbReference type="SAM" id="Phobius"/>
    </source>
</evidence>
<evidence type="ECO:0000313" key="3">
    <source>
        <dbReference type="Proteomes" id="UP000050790"/>
    </source>
</evidence>
<sequence length="378" mass="43482">MRQSFATGQFILLYLIIILIYEFFDCHDICTKPDLGGYKKLVFENGSYENYHHYNYSQTIRFSQPVPVVKGSFKEWRNKKEIAARFPFTFYGSEVKKFEISTTGRIELYDQASLGVIESFVASNFYEYTEVLDQITEAIITTLIHPNGKISIYYGQIPDWIGEHRKASTISGLIRCTNEGVKRTQIDVPKKWIHSGTLVEYEPFADCPKQNSSEACRDATTSYTTCVWCENINTCITNSEKHIHQSKVNGCQDKNSIVEASIERKTETDLRNESKKTGQSAESHLNMTTDTTEDFGERKSSQYPIVSDLDFLYDHIVKFMESGETRNIISVEIAEQSIYFERLLKSSFSGLVKIWKLLLNIHWSYCYVSDLACNHPSN</sequence>
<proteinExistence type="predicted"/>
<name>A0AA85AHK2_9TREM</name>
<dbReference type="WBParaSite" id="SMRG1_85350.1">
    <property type="protein sequence ID" value="SMRG1_85350.1"/>
    <property type="gene ID" value="SMRG1_85350"/>
</dbReference>
<dbReference type="Proteomes" id="UP000050790">
    <property type="component" value="Unassembled WGS sequence"/>
</dbReference>